<feature type="domain" description="Protein kinase" evidence="13">
    <location>
        <begin position="103"/>
        <end position="405"/>
    </location>
</feature>
<dbReference type="InterPro" id="IPR017441">
    <property type="entry name" value="Protein_kinase_ATP_BS"/>
</dbReference>
<dbReference type="FunFam" id="1.10.510.10:FF:000024">
    <property type="entry name" value="Probable serine/threonine-protein kinase cot-1"/>
    <property type="match status" value="1"/>
</dbReference>
<dbReference type="VEuPathDB" id="FungiDB:AMAG_16607"/>
<dbReference type="PROSITE" id="PS51285">
    <property type="entry name" value="AGC_KINASE_CTER"/>
    <property type="match status" value="1"/>
</dbReference>
<evidence type="ECO:0000256" key="10">
    <source>
        <dbReference type="ARBA" id="ARBA00048679"/>
    </source>
</evidence>
<keyword evidence="3" id="KW-0597">Phosphoprotein</keyword>
<dbReference type="Gene3D" id="3.30.200.20">
    <property type="entry name" value="Phosphorylase Kinase, domain 1"/>
    <property type="match status" value="1"/>
</dbReference>
<name>A0A0L0TBI8_ALLM3</name>
<dbReference type="InterPro" id="IPR011009">
    <property type="entry name" value="Kinase-like_dom_sf"/>
</dbReference>
<accession>A0A0L0TBI8</accession>
<dbReference type="PROSITE" id="PS00107">
    <property type="entry name" value="PROTEIN_KINASE_ATP"/>
    <property type="match status" value="1"/>
</dbReference>
<comment type="catalytic activity">
    <reaction evidence="10">
        <text>L-seryl-[protein] + ATP = O-phospho-L-seryl-[protein] + ADP + H(+)</text>
        <dbReference type="Rhea" id="RHEA:17989"/>
        <dbReference type="Rhea" id="RHEA-COMP:9863"/>
        <dbReference type="Rhea" id="RHEA-COMP:11604"/>
        <dbReference type="ChEBI" id="CHEBI:15378"/>
        <dbReference type="ChEBI" id="CHEBI:29999"/>
        <dbReference type="ChEBI" id="CHEBI:30616"/>
        <dbReference type="ChEBI" id="CHEBI:83421"/>
        <dbReference type="ChEBI" id="CHEBI:456216"/>
        <dbReference type="EC" id="2.7.11.1"/>
    </reaction>
</comment>
<evidence type="ECO:0000259" key="14">
    <source>
        <dbReference type="PROSITE" id="PS51285"/>
    </source>
</evidence>
<reference evidence="15 16" key="1">
    <citation type="submission" date="2009-11" db="EMBL/GenBank/DDBJ databases">
        <title>Annotation of Allomyces macrogynus ATCC 38327.</title>
        <authorList>
            <consortium name="The Broad Institute Genome Sequencing Platform"/>
            <person name="Russ C."/>
            <person name="Cuomo C."/>
            <person name="Burger G."/>
            <person name="Gray M.W."/>
            <person name="Holland P.W.H."/>
            <person name="King N."/>
            <person name="Lang F.B.F."/>
            <person name="Roger A.J."/>
            <person name="Ruiz-Trillo I."/>
            <person name="Young S.K."/>
            <person name="Zeng Q."/>
            <person name="Gargeya S."/>
            <person name="Fitzgerald M."/>
            <person name="Haas B."/>
            <person name="Abouelleil A."/>
            <person name="Alvarado L."/>
            <person name="Arachchi H.M."/>
            <person name="Berlin A."/>
            <person name="Chapman S.B."/>
            <person name="Gearin G."/>
            <person name="Goldberg J."/>
            <person name="Griggs A."/>
            <person name="Gujja S."/>
            <person name="Hansen M."/>
            <person name="Heiman D."/>
            <person name="Howarth C."/>
            <person name="Larimer J."/>
            <person name="Lui A."/>
            <person name="MacDonald P.J.P."/>
            <person name="McCowen C."/>
            <person name="Montmayeur A."/>
            <person name="Murphy C."/>
            <person name="Neiman D."/>
            <person name="Pearson M."/>
            <person name="Priest M."/>
            <person name="Roberts A."/>
            <person name="Saif S."/>
            <person name="Shea T."/>
            <person name="Sisk P."/>
            <person name="Stolte C."/>
            <person name="Sykes S."/>
            <person name="Wortman J."/>
            <person name="Nusbaum C."/>
            <person name="Birren B."/>
        </authorList>
    </citation>
    <scope>NUCLEOTIDE SEQUENCE [LARGE SCALE GENOMIC DNA]</scope>
    <source>
        <strain evidence="15 16">ATCC 38327</strain>
    </source>
</reference>
<keyword evidence="16" id="KW-1185">Reference proteome</keyword>
<dbReference type="InterPro" id="IPR008271">
    <property type="entry name" value="Ser/Thr_kinase_AS"/>
</dbReference>
<keyword evidence="4" id="KW-0808">Transferase</keyword>
<dbReference type="eggNOG" id="KOG0605">
    <property type="taxonomic scope" value="Eukaryota"/>
</dbReference>
<protein>
    <recommendedName>
        <fullName evidence="1">non-specific serine/threonine protein kinase</fullName>
        <ecNumber evidence="1">2.7.11.1</ecNumber>
    </recommendedName>
</protein>
<proteinExistence type="inferred from homology"/>
<dbReference type="SMART" id="SM00220">
    <property type="entry name" value="S_TKc"/>
    <property type="match status" value="1"/>
</dbReference>
<evidence type="ECO:0000313" key="16">
    <source>
        <dbReference type="Proteomes" id="UP000054350"/>
    </source>
</evidence>
<evidence type="ECO:0000256" key="12">
    <source>
        <dbReference type="RuleBase" id="RU000304"/>
    </source>
</evidence>
<evidence type="ECO:0000256" key="7">
    <source>
        <dbReference type="ARBA" id="ARBA00022840"/>
    </source>
</evidence>
<keyword evidence="6 15" id="KW-0418">Kinase</keyword>
<dbReference type="PROSITE" id="PS00108">
    <property type="entry name" value="PROTEIN_KINASE_ST"/>
    <property type="match status" value="1"/>
</dbReference>
<dbReference type="SUPFAM" id="SSF56112">
    <property type="entry name" value="Protein kinase-like (PK-like)"/>
    <property type="match status" value="1"/>
</dbReference>
<dbReference type="InterPro" id="IPR000719">
    <property type="entry name" value="Prot_kinase_dom"/>
</dbReference>
<keyword evidence="5 11" id="KW-0547">Nucleotide-binding</keyword>
<evidence type="ECO:0000256" key="11">
    <source>
        <dbReference type="PROSITE-ProRule" id="PRU10141"/>
    </source>
</evidence>
<dbReference type="Proteomes" id="UP000054350">
    <property type="component" value="Unassembled WGS sequence"/>
</dbReference>
<evidence type="ECO:0000256" key="5">
    <source>
        <dbReference type="ARBA" id="ARBA00022741"/>
    </source>
</evidence>
<evidence type="ECO:0000256" key="8">
    <source>
        <dbReference type="ARBA" id="ARBA00038271"/>
    </source>
</evidence>
<dbReference type="SMART" id="SM00133">
    <property type="entry name" value="S_TK_X"/>
    <property type="match status" value="1"/>
</dbReference>
<dbReference type="OrthoDB" id="3638488at2759"/>
<evidence type="ECO:0000256" key="1">
    <source>
        <dbReference type="ARBA" id="ARBA00012513"/>
    </source>
</evidence>
<dbReference type="AlphaFoldDB" id="A0A0L0TBI8"/>
<evidence type="ECO:0000256" key="6">
    <source>
        <dbReference type="ARBA" id="ARBA00022777"/>
    </source>
</evidence>
<reference evidence="16" key="2">
    <citation type="submission" date="2009-11" db="EMBL/GenBank/DDBJ databases">
        <title>The Genome Sequence of Allomyces macrogynus strain ATCC 38327.</title>
        <authorList>
            <consortium name="The Broad Institute Genome Sequencing Platform"/>
            <person name="Russ C."/>
            <person name="Cuomo C."/>
            <person name="Shea T."/>
            <person name="Young S.K."/>
            <person name="Zeng Q."/>
            <person name="Koehrsen M."/>
            <person name="Haas B."/>
            <person name="Borodovsky M."/>
            <person name="Guigo R."/>
            <person name="Alvarado L."/>
            <person name="Berlin A."/>
            <person name="Borenstein D."/>
            <person name="Chen Z."/>
            <person name="Engels R."/>
            <person name="Freedman E."/>
            <person name="Gellesch M."/>
            <person name="Goldberg J."/>
            <person name="Griggs A."/>
            <person name="Gujja S."/>
            <person name="Heiman D."/>
            <person name="Hepburn T."/>
            <person name="Howarth C."/>
            <person name="Jen D."/>
            <person name="Larson L."/>
            <person name="Lewis B."/>
            <person name="Mehta T."/>
            <person name="Park D."/>
            <person name="Pearson M."/>
            <person name="Roberts A."/>
            <person name="Saif S."/>
            <person name="Shenoy N."/>
            <person name="Sisk P."/>
            <person name="Stolte C."/>
            <person name="Sykes S."/>
            <person name="Walk T."/>
            <person name="White J."/>
            <person name="Yandava C."/>
            <person name="Burger G."/>
            <person name="Gray M.W."/>
            <person name="Holland P.W.H."/>
            <person name="King N."/>
            <person name="Lang F.B.F."/>
            <person name="Roger A.J."/>
            <person name="Ruiz-Trillo I."/>
            <person name="Lander E."/>
            <person name="Nusbaum C."/>
        </authorList>
    </citation>
    <scope>NUCLEOTIDE SEQUENCE [LARGE SCALE GENOMIC DNA]</scope>
    <source>
        <strain evidence="16">ATCC 38327</strain>
    </source>
</reference>
<dbReference type="InterPro" id="IPR000961">
    <property type="entry name" value="AGC-kinase_C"/>
</dbReference>
<dbReference type="Pfam" id="PF00069">
    <property type="entry name" value="Pkinase"/>
    <property type="match status" value="2"/>
</dbReference>
<dbReference type="Gene3D" id="1.10.510.10">
    <property type="entry name" value="Transferase(Phosphotransferase) domain 1"/>
    <property type="match status" value="1"/>
</dbReference>
<evidence type="ECO:0000259" key="13">
    <source>
        <dbReference type="PROSITE" id="PS50011"/>
    </source>
</evidence>
<organism evidence="15 16">
    <name type="scientific">Allomyces macrogynus (strain ATCC 38327)</name>
    <name type="common">Allomyces javanicus var. macrogynus</name>
    <dbReference type="NCBI Taxonomy" id="578462"/>
    <lineage>
        <taxon>Eukaryota</taxon>
        <taxon>Fungi</taxon>
        <taxon>Fungi incertae sedis</taxon>
        <taxon>Blastocladiomycota</taxon>
        <taxon>Blastocladiomycetes</taxon>
        <taxon>Blastocladiales</taxon>
        <taxon>Blastocladiaceae</taxon>
        <taxon>Allomyces</taxon>
    </lineage>
</organism>
<feature type="binding site" evidence="11">
    <location>
        <position position="142"/>
    </location>
    <ligand>
        <name>ATP</name>
        <dbReference type="ChEBI" id="CHEBI:30616"/>
    </ligand>
</feature>
<dbReference type="FunFam" id="3.30.200.20:FF:000192">
    <property type="entry name" value="Serine/threonine-protein kinase cot-1"/>
    <property type="match status" value="1"/>
</dbReference>
<evidence type="ECO:0000256" key="3">
    <source>
        <dbReference type="ARBA" id="ARBA00022553"/>
    </source>
</evidence>
<comment type="catalytic activity">
    <reaction evidence="9">
        <text>L-threonyl-[protein] + ATP = O-phospho-L-threonyl-[protein] + ADP + H(+)</text>
        <dbReference type="Rhea" id="RHEA:46608"/>
        <dbReference type="Rhea" id="RHEA-COMP:11060"/>
        <dbReference type="Rhea" id="RHEA-COMP:11605"/>
        <dbReference type="ChEBI" id="CHEBI:15378"/>
        <dbReference type="ChEBI" id="CHEBI:30013"/>
        <dbReference type="ChEBI" id="CHEBI:30616"/>
        <dbReference type="ChEBI" id="CHEBI:61977"/>
        <dbReference type="ChEBI" id="CHEBI:456216"/>
        <dbReference type="EC" id="2.7.11.1"/>
    </reaction>
</comment>
<comment type="similarity">
    <text evidence="8">Belongs to the protein kinase superfamily. STE Ser/Thr protein kinase family. COT1 subfamily.</text>
</comment>
<evidence type="ECO:0000256" key="2">
    <source>
        <dbReference type="ARBA" id="ARBA00022527"/>
    </source>
</evidence>
<evidence type="ECO:0000256" key="4">
    <source>
        <dbReference type="ARBA" id="ARBA00022679"/>
    </source>
</evidence>
<dbReference type="GO" id="GO:0004674">
    <property type="term" value="F:protein serine/threonine kinase activity"/>
    <property type="evidence" value="ECO:0007669"/>
    <property type="project" value="UniProtKB-KW"/>
</dbReference>
<dbReference type="CDD" id="cd21773">
    <property type="entry name" value="MobB_CBK1"/>
    <property type="match status" value="1"/>
</dbReference>
<evidence type="ECO:0000313" key="15">
    <source>
        <dbReference type="EMBL" id="KNE72112.1"/>
    </source>
</evidence>
<dbReference type="GO" id="GO:0005524">
    <property type="term" value="F:ATP binding"/>
    <property type="evidence" value="ECO:0007669"/>
    <property type="project" value="UniProtKB-UniRule"/>
</dbReference>
<evidence type="ECO:0000256" key="9">
    <source>
        <dbReference type="ARBA" id="ARBA00047899"/>
    </source>
</evidence>
<keyword evidence="2 12" id="KW-0723">Serine/threonine-protein kinase</keyword>
<dbReference type="PANTHER" id="PTHR22988:SF76">
    <property type="entry name" value="CHROMOSOME UNDETERMINED SCAFFOLD_135, WHOLE GENOME SHOTGUN SEQUENCE"/>
    <property type="match status" value="1"/>
</dbReference>
<dbReference type="STRING" id="578462.A0A0L0TBI8"/>
<sequence length="484" mass="54905">MADSSTSDSHDHATADFPFERSTEGFSSATLERAATAKYKLEVFYKNLLDATLERQGRLQDLERKLAAESCSEERKNRQIQALGRKESDFLRFRRVKLGVDDFMTVKVIGKGAFGEVRLVQKRDNGRIYAMKTLRKSEMVKKDQLAHVRAERDLLAMSVDQNSPWVVQLYFSFQDPVFLYLIMEFLPGGDLMSMLIKYDTFTEDATRFYMAECIAAIESVHTLGFIHRDIKPDNLLIDQSGHLKLTDFGLATGFHATHDSAYYQRLLDSGSSGKNGSINLNPNASSRTEQVLTWRKNRRALAYSTVGTPDYIAPEVFLGTGYGKECDWWSLGAIMFECLVGYPPFCSDTPQETYRKVISWKNWLAIPEDVPLSWEAEDLIKRLLCDAPNRLGRNGAHELKQHPYFRGVNFETLRTTRPPFVPELKSITDTSYFPTDELTHISTSVGGSEDQSADGANAAEGIFKDLAFVGFTFRKFETIRQNIE</sequence>
<dbReference type="PANTHER" id="PTHR22988">
    <property type="entry name" value="MYOTONIC DYSTROPHY S/T KINASE-RELATED"/>
    <property type="match status" value="1"/>
</dbReference>
<dbReference type="PROSITE" id="PS50011">
    <property type="entry name" value="PROTEIN_KINASE_DOM"/>
    <property type="match status" value="1"/>
</dbReference>
<feature type="domain" description="AGC-kinase C-terminal" evidence="14">
    <location>
        <begin position="406"/>
        <end position="483"/>
    </location>
</feature>
<dbReference type="GO" id="GO:0007010">
    <property type="term" value="P:cytoskeleton organization"/>
    <property type="evidence" value="ECO:0007669"/>
    <property type="project" value="UniProtKB-ARBA"/>
</dbReference>
<keyword evidence="7 11" id="KW-0067">ATP-binding</keyword>
<gene>
    <name evidence="15" type="ORF">AMAG_16607</name>
</gene>
<dbReference type="EMBL" id="GG745377">
    <property type="protein sequence ID" value="KNE72112.1"/>
    <property type="molecule type" value="Genomic_DNA"/>
</dbReference>
<dbReference type="OMA" id="KIIDWPN"/>
<dbReference type="EC" id="2.7.11.1" evidence="1"/>
<dbReference type="InterPro" id="IPR050839">
    <property type="entry name" value="Rho-assoc_Ser/Thr_Kinase"/>
</dbReference>